<dbReference type="Gene3D" id="1.25.40.10">
    <property type="entry name" value="Tetratricopeptide repeat domain"/>
    <property type="match status" value="1"/>
</dbReference>
<dbReference type="InterPro" id="IPR051012">
    <property type="entry name" value="CellSynth/LPSAsmb/PSIAsmb"/>
</dbReference>
<name>A0A437GZ47_9SPHN</name>
<dbReference type="OrthoDB" id="8978942at2"/>
<evidence type="ECO:0000256" key="2">
    <source>
        <dbReference type="ARBA" id="ARBA00022803"/>
    </source>
</evidence>
<dbReference type="InterPro" id="IPR019734">
    <property type="entry name" value="TPR_rpt"/>
</dbReference>
<dbReference type="PANTHER" id="PTHR45586:SF1">
    <property type="entry name" value="LIPOPOLYSACCHARIDE ASSEMBLY PROTEIN B"/>
    <property type="match status" value="1"/>
</dbReference>
<evidence type="ECO:0000256" key="3">
    <source>
        <dbReference type="PROSITE-ProRule" id="PRU00339"/>
    </source>
</evidence>
<dbReference type="Proteomes" id="UP000283003">
    <property type="component" value="Unassembled WGS sequence"/>
</dbReference>
<proteinExistence type="predicted"/>
<dbReference type="AlphaFoldDB" id="A0A437GZ47"/>
<keyword evidence="2 3" id="KW-0802">TPR repeat</keyword>
<reference evidence="4 5" key="1">
    <citation type="submission" date="2018-12" db="EMBL/GenBank/DDBJ databases">
        <title>Croceicoccus ponticola sp. nov., a lipolytic bacterium isolated from seawater.</title>
        <authorList>
            <person name="Yoon J.-H."/>
        </authorList>
    </citation>
    <scope>NUCLEOTIDE SEQUENCE [LARGE SCALE GENOMIC DNA]</scope>
    <source>
        <strain evidence="4 5">GM-16</strain>
    </source>
</reference>
<accession>A0A437GZ47</accession>
<dbReference type="PANTHER" id="PTHR45586">
    <property type="entry name" value="TPR REPEAT-CONTAINING PROTEIN PA4667"/>
    <property type="match status" value="1"/>
</dbReference>
<evidence type="ECO:0000256" key="1">
    <source>
        <dbReference type="ARBA" id="ARBA00022737"/>
    </source>
</evidence>
<keyword evidence="5" id="KW-1185">Reference proteome</keyword>
<evidence type="ECO:0000313" key="5">
    <source>
        <dbReference type="Proteomes" id="UP000283003"/>
    </source>
</evidence>
<protein>
    <submittedName>
        <fullName evidence="4">Tetratricopeptide repeat protein</fullName>
    </submittedName>
</protein>
<comment type="caution">
    <text evidence="4">The sequence shown here is derived from an EMBL/GenBank/DDBJ whole genome shotgun (WGS) entry which is preliminary data.</text>
</comment>
<dbReference type="EMBL" id="RXOL01000002">
    <property type="protein sequence ID" value="RVQ67625.1"/>
    <property type="molecule type" value="Genomic_DNA"/>
</dbReference>
<organism evidence="4 5">
    <name type="scientific">Croceicoccus ponticola</name>
    <dbReference type="NCBI Taxonomy" id="2217664"/>
    <lineage>
        <taxon>Bacteria</taxon>
        <taxon>Pseudomonadati</taxon>
        <taxon>Pseudomonadota</taxon>
        <taxon>Alphaproteobacteria</taxon>
        <taxon>Sphingomonadales</taxon>
        <taxon>Erythrobacteraceae</taxon>
        <taxon>Croceicoccus</taxon>
    </lineage>
</organism>
<dbReference type="InterPro" id="IPR011990">
    <property type="entry name" value="TPR-like_helical_dom_sf"/>
</dbReference>
<dbReference type="Pfam" id="PF14559">
    <property type="entry name" value="TPR_19"/>
    <property type="match status" value="1"/>
</dbReference>
<sequence length="735" mass="81113">MAGRSRHLAAGIAAHPGGAALFRPDRRYHGQRQSRRSRLVEDYRPNLPRILPHSWHHRLAPRAGSIARKPWQAADGRGAQPVEVTDTDNVATMDAMLDRGQWLRAVEFYRALPSRAAKDDRATRVRLAIALIRSGKVQSGIKLFGEIEHVAPERAMLLAMVVKELMRAKRHDDATAVLDKMIASGADSIEELRLRASLHGRDKRFEPALRDARRLLTLDPCDWPGHAALLKLLVQAGQITAAADHATSLGTDAANDIALTQMVILSLKRDGREDAIVPLAEAIEAKGVTTPQAAAAVVAAYVEAGLPAHAEAAGEKYASLGVAGGKLDETLAQAMIESEDQTPERLDKIIDMMRNSKVADGRDPRALRKMGFALLRAGREREAVPVLAKALKLAPNSNGIRALYARALRQSERYEEAAEQFKQLLPSHPEAHNFHRYAAGALSLAGKKDEAAALFDNFIDARRSRMSDSFEAGFDNLWSKVDKHKVPAANLEWAWSLRKDKKDDRAEWERRAKWGYLADQYIIDWIECRDDQIHEAMLKLADLDQADQALSKIDKSRGVILASAHIGPMFAGPLALELLGIESRWIASTPGSVRTAYGRRLISTSDQTGAEVARQTLRTLGEGKAVVIAIDGAIALSAPRVPFEGQHITMSSFAPRLVHRLGTPSMFVAPRWENNKIGFVVEPMPAPEPGEDVNDYVPRWQAAFLDYLREFLSGEPENLRLAGGVWRHIRMPENG</sequence>
<dbReference type="SUPFAM" id="SSF48452">
    <property type="entry name" value="TPR-like"/>
    <property type="match status" value="2"/>
</dbReference>
<dbReference type="PROSITE" id="PS50005">
    <property type="entry name" value="TPR"/>
    <property type="match status" value="1"/>
</dbReference>
<feature type="repeat" description="TPR" evidence="3">
    <location>
        <begin position="364"/>
        <end position="397"/>
    </location>
</feature>
<evidence type="ECO:0000313" key="4">
    <source>
        <dbReference type="EMBL" id="RVQ67625.1"/>
    </source>
</evidence>
<keyword evidence="1" id="KW-0677">Repeat</keyword>
<gene>
    <name evidence="4" type="ORF">EKN06_06680</name>
</gene>